<feature type="domain" description="PTS EIIA type-2" evidence="3">
    <location>
        <begin position="265"/>
        <end position="404"/>
    </location>
</feature>
<keyword evidence="2" id="KW-0677">Repeat</keyword>
<dbReference type="GO" id="GO:0006355">
    <property type="term" value="P:regulation of DNA-templated transcription"/>
    <property type="evidence" value="ECO:0007669"/>
    <property type="project" value="InterPro"/>
</dbReference>
<dbReference type="PROSITE" id="PS51372">
    <property type="entry name" value="PRD_2"/>
    <property type="match status" value="2"/>
</dbReference>
<comment type="caution">
    <text evidence="6">The sequence shown here is derived from an EMBL/GenBank/DDBJ whole genome shotgun (WGS) entry which is preliminary data.</text>
</comment>
<protein>
    <submittedName>
        <fullName evidence="6">PRD domain-containing protein</fullName>
    </submittedName>
</protein>
<feature type="domain" description="PRD" evidence="5">
    <location>
        <begin position="61"/>
        <end position="168"/>
    </location>
</feature>
<dbReference type="InterPro" id="IPR036634">
    <property type="entry name" value="PRD_sf"/>
</dbReference>
<dbReference type="PANTHER" id="PTHR30185:SF13">
    <property type="entry name" value="LICABCH OPERON REGULATOR-RELATED"/>
    <property type="match status" value="1"/>
</dbReference>
<proteinExistence type="predicted"/>
<dbReference type="InterPro" id="IPR050661">
    <property type="entry name" value="BglG_antiterminators"/>
</dbReference>
<evidence type="ECO:0000256" key="2">
    <source>
        <dbReference type="ARBA" id="ARBA00022737"/>
    </source>
</evidence>
<name>A0A4V3G628_9FIRM</name>
<feature type="domain" description="PRD" evidence="5">
    <location>
        <begin position="1"/>
        <end position="55"/>
    </location>
</feature>
<dbReference type="OrthoDB" id="3175596at2"/>
<dbReference type="SUPFAM" id="SSF63520">
    <property type="entry name" value="PTS-regulatory domain, PRD"/>
    <property type="match status" value="2"/>
</dbReference>
<dbReference type="PROSITE" id="PS51099">
    <property type="entry name" value="PTS_EIIB_TYPE_2"/>
    <property type="match status" value="1"/>
</dbReference>
<organism evidence="6 7">
    <name type="scientific">Breznakia blatticola</name>
    <dbReference type="NCBI Taxonomy" id="1754012"/>
    <lineage>
        <taxon>Bacteria</taxon>
        <taxon>Bacillati</taxon>
        <taxon>Bacillota</taxon>
        <taxon>Erysipelotrichia</taxon>
        <taxon>Erysipelotrichales</taxon>
        <taxon>Erysipelotrichaceae</taxon>
        <taxon>Breznakia</taxon>
    </lineage>
</organism>
<dbReference type="PROSITE" id="PS51094">
    <property type="entry name" value="PTS_EIIA_TYPE_2"/>
    <property type="match status" value="1"/>
</dbReference>
<dbReference type="InterPro" id="IPR036095">
    <property type="entry name" value="PTS_EIIB-like_sf"/>
</dbReference>
<keyword evidence="7" id="KW-1185">Reference proteome</keyword>
<evidence type="ECO:0000313" key="7">
    <source>
        <dbReference type="Proteomes" id="UP000294743"/>
    </source>
</evidence>
<sequence>MNIEQLKDMKNSEEYLLAVNVVSELEQVFDIEIPDSEVGYLAIHFSGKQFIEIKPGEENFVITSKIDGIVKHILSEVKSSYNIDFTNDFELRMSLALHLVPMDIRLKHDMFLRNPLLGEIKQRYTLAYMLATSACGVLKKHYKKDIYEDEISYIALHFNLALERNRSTIAKKNIVIVCATGRGSSSLLVYRFKEEVGAYLNRIEACDVGQLKYFDFDRVDYVITTVPIPFSVPKPILEVQFFLDEGDVKALKNFLSGKTTFSFSEKFDSRLFISHLSASTKEEVIRKMVDRIKEVKTIPNNFYDLVMKRESMAVTAFGNLVAIPHPCEVIGDETFVCIAILDEPIIWESVEVQFIFMMSMKKDRDENMEAFSTMISRLLLNPAYIQKMIQTRDYQTLANCFNQIEEEMRSE</sequence>
<dbReference type="CDD" id="cd05568">
    <property type="entry name" value="PTS_IIB_bgl_like"/>
    <property type="match status" value="1"/>
</dbReference>
<dbReference type="InterPro" id="IPR016152">
    <property type="entry name" value="PTrfase/Anion_transptr"/>
</dbReference>
<dbReference type="Pfam" id="PF00874">
    <property type="entry name" value="PRD"/>
    <property type="match status" value="2"/>
</dbReference>
<dbReference type="Gene3D" id="3.40.50.2300">
    <property type="match status" value="1"/>
</dbReference>
<evidence type="ECO:0000256" key="1">
    <source>
        <dbReference type="ARBA" id="ARBA00022679"/>
    </source>
</evidence>
<dbReference type="SUPFAM" id="SSF55804">
    <property type="entry name" value="Phoshotransferase/anion transport protein"/>
    <property type="match status" value="1"/>
</dbReference>
<accession>A0A4V3G628</accession>
<dbReference type="InterPro" id="IPR002178">
    <property type="entry name" value="PTS_EIIA_type-2_dom"/>
</dbReference>
<dbReference type="EMBL" id="SODD01000060">
    <property type="protein sequence ID" value="TDW09479.1"/>
    <property type="molecule type" value="Genomic_DNA"/>
</dbReference>
<dbReference type="InterPro" id="IPR011608">
    <property type="entry name" value="PRD"/>
</dbReference>
<evidence type="ECO:0000259" key="3">
    <source>
        <dbReference type="PROSITE" id="PS51094"/>
    </source>
</evidence>
<dbReference type="GO" id="GO:0008982">
    <property type="term" value="F:protein-N(PI)-phosphohistidine-sugar phosphotransferase activity"/>
    <property type="evidence" value="ECO:0007669"/>
    <property type="project" value="InterPro"/>
</dbReference>
<dbReference type="Gene3D" id="3.40.930.10">
    <property type="entry name" value="Mannitol-specific EII, Chain A"/>
    <property type="match status" value="1"/>
</dbReference>
<evidence type="ECO:0000259" key="5">
    <source>
        <dbReference type="PROSITE" id="PS51372"/>
    </source>
</evidence>
<dbReference type="GO" id="GO:0009401">
    <property type="term" value="P:phosphoenolpyruvate-dependent sugar phosphotransferase system"/>
    <property type="evidence" value="ECO:0007669"/>
    <property type="project" value="InterPro"/>
</dbReference>
<dbReference type="Pfam" id="PF00359">
    <property type="entry name" value="PTS_EIIA_2"/>
    <property type="match status" value="1"/>
</dbReference>
<dbReference type="SUPFAM" id="SSF52794">
    <property type="entry name" value="PTS system IIB component-like"/>
    <property type="match status" value="1"/>
</dbReference>
<evidence type="ECO:0000313" key="6">
    <source>
        <dbReference type="EMBL" id="TDW09479.1"/>
    </source>
</evidence>
<dbReference type="PANTHER" id="PTHR30185">
    <property type="entry name" value="CRYPTIC BETA-GLUCOSIDE BGL OPERON ANTITERMINATOR"/>
    <property type="match status" value="1"/>
</dbReference>
<dbReference type="Gene3D" id="1.10.1790.10">
    <property type="entry name" value="PRD domain"/>
    <property type="match status" value="2"/>
</dbReference>
<dbReference type="Proteomes" id="UP000294743">
    <property type="component" value="Unassembled WGS sequence"/>
</dbReference>
<dbReference type="AlphaFoldDB" id="A0A4V3G628"/>
<reference evidence="6 7" key="1">
    <citation type="submission" date="2019-03" db="EMBL/GenBank/DDBJ databases">
        <title>Genomic Encyclopedia of Type Strains, Phase IV (KMG-IV): sequencing the most valuable type-strain genomes for metagenomic binning, comparative biology and taxonomic classification.</title>
        <authorList>
            <person name="Goeker M."/>
        </authorList>
    </citation>
    <scope>NUCLEOTIDE SEQUENCE [LARGE SCALE GENOMIC DNA]</scope>
    <source>
        <strain evidence="6 7">DSM 28867</strain>
    </source>
</reference>
<evidence type="ECO:0000259" key="4">
    <source>
        <dbReference type="PROSITE" id="PS51099"/>
    </source>
</evidence>
<gene>
    <name evidence="6" type="ORF">EDD63_1601</name>
</gene>
<keyword evidence="1" id="KW-0808">Transferase</keyword>
<dbReference type="InterPro" id="IPR013011">
    <property type="entry name" value="PTS_EIIB_2"/>
</dbReference>
<feature type="domain" description="PTS EIIB type-2" evidence="4">
    <location>
        <begin position="172"/>
        <end position="263"/>
    </location>
</feature>